<dbReference type="InterPro" id="IPR001611">
    <property type="entry name" value="Leu-rich_rpt"/>
</dbReference>
<sequence length="710" mass="78357">MLPFNASSFTSQKLPKILDRWKDFPPPFLLDQQHSFYLQQSDYHLMKTPRTMQQVHQSPNLSNPFENLTEEIIFNVLDFLDEDPQAKKSFSLVNKSFYSIESIHRRSLRPLRTNLIPSTLRRYPHLSHLDFTCCPRVEDDTLFAIADVYKTSLRAIDLSRSRFFSNVGLSSLAGKCTGLLEMDLSNATELTDLAAAAIAEAKNLEKLSLARCKLISDIGIGCIAVGCKKLKWVCLKWCLRVSDFGVGLIAMKCRDIRSLDLSYLPITEKCLPPILQLQQLKELILVGCSGVDDEGLVTLNQGYKPLEMLNMSIIQNVSHIGLYSLTNGMKHLSHLSLAYGFDVTVDLAKCLRNFPGLQCIKLDGCQVSCAGMKAIADCCVSLKEINLCKCIGVTDEGLSSIMEKHNGLKKLDITCCRKITHASLDIITSSCNSLISLKMESCSLIPEDAFELIGQRCSLLEELDITDNEVNDEGLKAISRCSKLLSLKMGICRKITDGGLSHVGIYCPKLTQLDLYRCTAVTDVGIMAVANGCLGLEMINMAYCEKVTDSSLRCLSKCLRLTALEIRGCTRLSSGGLSAIAEGCRKLTLLDIKKCCNIDDAGMLALAQCSQSLQQINISYCSVTDIGLMALASINHLHSMTILHVTGLTASGLGAALLACQGLRKVKLHSTFKASMPQALLNHVEARGCIFHWRNKAFQQVDIDPKGWQL</sequence>
<dbReference type="Pfam" id="PF25372">
    <property type="entry name" value="DUF7885"/>
    <property type="match status" value="2"/>
</dbReference>
<dbReference type="InterPro" id="IPR057207">
    <property type="entry name" value="FBXL15_LRR"/>
</dbReference>
<organism evidence="2 3">
    <name type="scientific">Coffea arabica</name>
    <name type="common">Arabian coffee</name>
    <dbReference type="NCBI Taxonomy" id="13443"/>
    <lineage>
        <taxon>Eukaryota</taxon>
        <taxon>Viridiplantae</taxon>
        <taxon>Streptophyta</taxon>
        <taxon>Embryophyta</taxon>
        <taxon>Tracheophyta</taxon>
        <taxon>Spermatophyta</taxon>
        <taxon>Magnoliopsida</taxon>
        <taxon>eudicotyledons</taxon>
        <taxon>Gunneridae</taxon>
        <taxon>Pentapetalae</taxon>
        <taxon>asterids</taxon>
        <taxon>lamiids</taxon>
        <taxon>Gentianales</taxon>
        <taxon>Rubiaceae</taxon>
        <taxon>Ixoroideae</taxon>
        <taxon>Gardenieae complex</taxon>
        <taxon>Bertiereae - Coffeeae clade</taxon>
        <taxon>Coffeeae</taxon>
        <taxon>Coffea</taxon>
    </lineage>
</organism>
<dbReference type="FunFam" id="3.80.10.10:FF:000276">
    <property type="entry name" value="F-box/LRR-repeat protein 3"/>
    <property type="match status" value="1"/>
</dbReference>
<dbReference type="InterPro" id="IPR006553">
    <property type="entry name" value="Leu-rich_rpt_Cys-con_subtyp"/>
</dbReference>
<evidence type="ECO:0000259" key="1">
    <source>
        <dbReference type="Pfam" id="PF25372"/>
    </source>
</evidence>
<dbReference type="GeneID" id="113731169"/>
<gene>
    <name evidence="3" type="primary">LOC113731169</name>
</gene>
<dbReference type="AlphaFoldDB" id="A0A6P6WBT1"/>
<dbReference type="SUPFAM" id="SSF52047">
    <property type="entry name" value="RNI-like"/>
    <property type="match status" value="2"/>
</dbReference>
<dbReference type="PANTHER" id="PTHR13318">
    <property type="entry name" value="PARTNER OF PAIRED, ISOFORM B-RELATED"/>
    <property type="match status" value="1"/>
</dbReference>
<dbReference type="RefSeq" id="XP_027112071.1">
    <property type="nucleotide sequence ID" value="XM_027256270.2"/>
</dbReference>
<dbReference type="Pfam" id="PF13516">
    <property type="entry name" value="LRR_6"/>
    <property type="match status" value="2"/>
</dbReference>
<dbReference type="SMART" id="SM00367">
    <property type="entry name" value="LRR_CC"/>
    <property type="match status" value="16"/>
</dbReference>
<proteinExistence type="predicted"/>
<dbReference type="Gene3D" id="3.80.10.10">
    <property type="entry name" value="Ribonuclease Inhibitor"/>
    <property type="match status" value="4"/>
</dbReference>
<accession>A0A6P6WBT1</accession>
<dbReference type="PANTHER" id="PTHR13318:SF105">
    <property type="entry name" value="F-BOX_LRR-REPEAT PROTEIN 3"/>
    <property type="match status" value="1"/>
</dbReference>
<dbReference type="GO" id="GO:0031146">
    <property type="term" value="P:SCF-dependent proteasomal ubiquitin-dependent protein catabolic process"/>
    <property type="evidence" value="ECO:0007669"/>
    <property type="project" value="TreeGrafter"/>
</dbReference>
<evidence type="ECO:0000313" key="3">
    <source>
        <dbReference type="RefSeq" id="XP_027112071.1"/>
    </source>
</evidence>
<dbReference type="InterPro" id="IPR032675">
    <property type="entry name" value="LRR_dom_sf"/>
</dbReference>
<reference evidence="2" key="1">
    <citation type="journal article" date="2025" name="Foods">
        <title>Unveiling the Microbial Signatures of Arabica Coffee Cherries: Insights into Ripeness Specific Diversity, Functional Traits, and Implications for Quality and Safety.</title>
        <authorList>
            <consortium name="RefSeq"/>
            <person name="Tenea G.N."/>
            <person name="Cifuentes V."/>
            <person name="Reyes P."/>
            <person name="Cevallos-Vallejos M."/>
        </authorList>
    </citation>
    <scope>NUCLEOTIDE SEQUENCE [LARGE SCALE GENOMIC DNA]</scope>
</reference>
<evidence type="ECO:0000313" key="2">
    <source>
        <dbReference type="Proteomes" id="UP001652660"/>
    </source>
</evidence>
<name>A0A6P6WBT1_COFAR</name>
<feature type="domain" description="F-box/LRR-repeat protein 15-like leucin rich repeat" evidence="1">
    <location>
        <begin position="186"/>
        <end position="345"/>
    </location>
</feature>
<protein>
    <submittedName>
        <fullName evidence="3">F-box/LRR-repeat protein 3-like isoform X1</fullName>
    </submittedName>
</protein>
<dbReference type="GO" id="GO:0019005">
    <property type="term" value="C:SCF ubiquitin ligase complex"/>
    <property type="evidence" value="ECO:0007669"/>
    <property type="project" value="TreeGrafter"/>
</dbReference>
<dbReference type="Proteomes" id="UP001652660">
    <property type="component" value="Chromosome 1c"/>
</dbReference>
<dbReference type="OrthoDB" id="550575at2759"/>
<feature type="domain" description="F-box/LRR-repeat protein 15-like leucin rich repeat" evidence="1">
    <location>
        <begin position="367"/>
        <end position="529"/>
    </location>
</feature>
<reference evidence="3" key="2">
    <citation type="submission" date="2025-08" db="UniProtKB">
        <authorList>
            <consortium name="RefSeq"/>
        </authorList>
    </citation>
    <scope>IDENTIFICATION</scope>
    <source>
        <tissue evidence="3">Leaves</tissue>
    </source>
</reference>
<keyword evidence="2" id="KW-1185">Reference proteome</keyword>